<dbReference type="PANTHER" id="PTHR11738">
    <property type="entry name" value="MHC CLASS I NK CELL RECEPTOR"/>
    <property type="match status" value="1"/>
</dbReference>
<evidence type="ECO:0000313" key="4">
    <source>
        <dbReference type="EMBL" id="KAK3545316.1"/>
    </source>
</evidence>
<feature type="compositionally biased region" description="Polar residues" evidence="2">
    <location>
        <begin position="60"/>
        <end position="71"/>
    </location>
</feature>
<dbReference type="AlphaFoldDB" id="A0AAE0R6Y0"/>
<comment type="caution">
    <text evidence="4">The sequence shown here is derived from an EMBL/GenBank/DDBJ whole genome shotgun (WGS) entry which is preliminary data.</text>
</comment>
<dbReference type="Proteomes" id="UP001274896">
    <property type="component" value="Unassembled WGS sequence"/>
</dbReference>
<protein>
    <recommendedName>
        <fullName evidence="3">Ig-like domain-containing protein</fullName>
    </recommendedName>
</protein>
<evidence type="ECO:0000256" key="2">
    <source>
        <dbReference type="SAM" id="MobiDB-lite"/>
    </source>
</evidence>
<dbReference type="EMBL" id="JAUCMX010000005">
    <property type="protein sequence ID" value="KAK3545316.1"/>
    <property type="molecule type" value="Genomic_DNA"/>
</dbReference>
<feature type="region of interest" description="Disordered" evidence="2">
    <location>
        <begin position="60"/>
        <end position="87"/>
    </location>
</feature>
<feature type="non-terminal residue" evidence="4">
    <location>
        <position position="204"/>
    </location>
</feature>
<dbReference type="PROSITE" id="PS50835">
    <property type="entry name" value="IG_LIKE"/>
    <property type="match status" value="2"/>
</dbReference>
<dbReference type="GO" id="GO:0002764">
    <property type="term" value="P:immune response-regulating signaling pathway"/>
    <property type="evidence" value="ECO:0007669"/>
    <property type="project" value="TreeGrafter"/>
</dbReference>
<dbReference type="InterPro" id="IPR050412">
    <property type="entry name" value="Ig-like_Receptors_ImmuneReg"/>
</dbReference>
<organism evidence="4 5">
    <name type="scientific">Hemibagrus guttatus</name>
    <dbReference type="NCBI Taxonomy" id="175788"/>
    <lineage>
        <taxon>Eukaryota</taxon>
        <taxon>Metazoa</taxon>
        <taxon>Chordata</taxon>
        <taxon>Craniata</taxon>
        <taxon>Vertebrata</taxon>
        <taxon>Euteleostomi</taxon>
        <taxon>Actinopterygii</taxon>
        <taxon>Neopterygii</taxon>
        <taxon>Teleostei</taxon>
        <taxon>Ostariophysi</taxon>
        <taxon>Siluriformes</taxon>
        <taxon>Bagridae</taxon>
        <taxon>Hemibagrus</taxon>
    </lineage>
</organism>
<feature type="domain" description="Ig-like" evidence="3">
    <location>
        <begin position="2"/>
        <end position="85"/>
    </location>
</feature>
<accession>A0AAE0R6Y0</accession>
<keyword evidence="5" id="KW-1185">Reference proteome</keyword>
<evidence type="ECO:0000313" key="5">
    <source>
        <dbReference type="Proteomes" id="UP001274896"/>
    </source>
</evidence>
<reference evidence="4" key="1">
    <citation type="submission" date="2023-06" db="EMBL/GenBank/DDBJ databases">
        <title>Male Hemibagrus guttatus genome.</title>
        <authorList>
            <person name="Bian C."/>
        </authorList>
    </citation>
    <scope>NUCLEOTIDE SEQUENCE</scope>
    <source>
        <strain evidence="4">Male_cb2023</strain>
        <tissue evidence="4">Muscle</tissue>
    </source>
</reference>
<keyword evidence="1" id="KW-1015">Disulfide bond</keyword>
<dbReference type="PANTHER" id="PTHR11738:SF186">
    <property type="entry name" value="OSTEOCLAST-ASSOCIATED IMMUNOGLOBULIN-LIKE RECEPTOR"/>
    <property type="match status" value="1"/>
</dbReference>
<dbReference type="InterPro" id="IPR003599">
    <property type="entry name" value="Ig_sub"/>
</dbReference>
<dbReference type="Gene3D" id="2.60.40.10">
    <property type="entry name" value="Immunoglobulins"/>
    <property type="match status" value="2"/>
</dbReference>
<dbReference type="FunFam" id="2.60.40.10:FF:001607">
    <property type="entry name" value="Leukocyte immune-type receptor TS32.15 L2.5a"/>
    <property type="match status" value="1"/>
</dbReference>
<evidence type="ECO:0000259" key="3">
    <source>
        <dbReference type="PROSITE" id="PS50835"/>
    </source>
</evidence>
<dbReference type="InterPro" id="IPR007110">
    <property type="entry name" value="Ig-like_dom"/>
</dbReference>
<feature type="domain" description="Ig-like" evidence="3">
    <location>
        <begin position="94"/>
        <end position="176"/>
    </location>
</feature>
<proteinExistence type="predicted"/>
<dbReference type="InterPro" id="IPR003598">
    <property type="entry name" value="Ig_sub2"/>
</dbReference>
<sequence length="204" mass="22572">NPKPVVIIKPYPQVFSGETVTFRCEIKSTEDIKWTYIWKKNGSTEKPYKETQEFSISVTDSDSGTYTCRGTSSDSQSPEDSDPVTLTVSAKPRPTVRVTPQSSVYTGDSVTLSCNLMSTGWTFLWYEGQKVNPLSPAASDTNTHTVTVSKEGRVKYYCKARRGVYYSEISDPATITVTARPKPQFSVQAADPDNVFTGETVTFS</sequence>
<dbReference type="SMART" id="SM00409">
    <property type="entry name" value="IG"/>
    <property type="match status" value="2"/>
</dbReference>
<dbReference type="SUPFAM" id="SSF48726">
    <property type="entry name" value="Immunoglobulin"/>
    <property type="match status" value="2"/>
</dbReference>
<dbReference type="SMART" id="SM00408">
    <property type="entry name" value="IGc2"/>
    <property type="match status" value="1"/>
</dbReference>
<evidence type="ECO:0000256" key="1">
    <source>
        <dbReference type="ARBA" id="ARBA00023157"/>
    </source>
</evidence>
<gene>
    <name evidence="4" type="ORF">QTP70_003721</name>
</gene>
<dbReference type="InterPro" id="IPR013783">
    <property type="entry name" value="Ig-like_fold"/>
</dbReference>
<dbReference type="Pfam" id="PF13895">
    <property type="entry name" value="Ig_2"/>
    <property type="match status" value="2"/>
</dbReference>
<name>A0AAE0R6Y0_9TELE</name>
<dbReference type="InterPro" id="IPR036179">
    <property type="entry name" value="Ig-like_dom_sf"/>
</dbReference>